<organism evidence="2 3">
    <name type="scientific">Halobacillus kuroshimensis</name>
    <dbReference type="NCBI Taxonomy" id="302481"/>
    <lineage>
        <taxon>Bacteria</taxon>
        <taxon>Bacillati</taxon>
        <taxon>Bacillota</taxon>
        <taxon>Bacilli</taxon>
        <taxon>Bacillales</taxon>
        <taxon>Bacillaceae</taxon>
        <taxon>Halobacillus</taxon>
    </lineage>
</organism>
<keyword evidence="1" id="KW-1133">Transmembrane helix</keyword>
<evidence type="ECO:0000256" key="1">
    <source>
        <dbReference type="SAM" id="Phobius"/>
    </source>
</evidence>
<gene>
    <name evidence="2" type="ORF">JF544_01605</name>
</gene>
<feature type="transmembrane region" description="Helical" evidence="1">
    <location>
        <begin position="6"/>
        <end position="24"/>
    </location>
</feature>
<dbReference type="Proteomes" id="UP000663970">
    <property type="component" value="Unassembled WGS sequence"/>
</dbReference>
<proteinExistence type="predicted"/>
<keyword evidence="1" id="KW-0812">Transmembrane</keyword>
<dbReference type="RefSeq" id="WP_206931974.1">
    <property type="nucleotide sequence ID" value="NZ_JAEKJY010000001.1"/>
</dbReference>
<evidence type="ECO:0000313" key="3">
    <source>
        <dbReference type="Proteomes" id="UP000663970"/>
    </source>
</evidence>
<comment type="caution">
    <text evidence="2">The sequence shown here is derived from an EMBL/GenBank/DDBJ whole genome shotgun (WGS) entry which is preliminary data.</text>
</comment>
<reference evidence="2 3" key="1">
    <citation type="submission" date="2020-12" db="EMBL/GenBank/DDBJ databases">
        <title>Oil enriched cultivation method for isolating marine PHA-producing bacteria.</title>
        <authorList>
            <person name="Zheng W."/>
            <person name="Yu S."/>
            <person name="Huang Y."/>
        </authorList>
    </citation>
    <scope>NUCLEOTIDE SEQUENCE [LARGE SCALE GENOMIC DNA]</scope>
    <source>
        <strain evidence="2 3">SY-2-6</strain>
    </source>
</reference>
<accession>A0ABS3DRI5</accession>
<name>A0ABS3DRI5_9BACI</name>
<keyword evidence="1" id="KW-0472">Membrane</keyword>
<evidence type="ECO:0000313" key="2">
    <source>
        <dbReference type="EMBL" id="MBN8233916.1"/>
    </source>
</evidence>
<protein>
    <submittedName>
        <fullName evidence="2">Uncharacterized protein</fullName>
    </submittedName>
</protein>
<sequence length="60" mass="7236">MMGGFFVLVGVGLFLYVVFTVSYMDKKMRKQERDIEEVKSLLKVVIKEQDRRREGTYWRE</sequence>
<keyword evidence="3" id="KW-1185">Reference proteome</keyword>
<dbReference type="EMBL" id="JAEKJY010000001">
    <property type="protein sequence ID" value="MBN8233916.1"/>
    <property type="molecule type" value="Genomic_DNA"/>
</dbReference>